<evidence type="ECO:0000256" key="3">
    <source>
        <dbReference type="ARBA" id="ARBA00022512"/>
    </source>
</evidence>
<dbReference type="GO" id="GO:0071555">
    <property type="term" value="P:cell wall organization"/>
    <property type="evidence" value="ECO:0007669"/>
    <property type="project" value="UniProtKB-KW"/>
</dbReference>
<evidence type="ECO:0000256" key="5">
    <source>
        <dbReference type="ARBA" id="ARBA00022614"/>
    </source>
</evidence>
<keyword evidence="4" id="KW-0964">Secreted</keyword>
<dbReference type="InterPro" id="IPR001611">
    <property type="entry name" value="Leu-rich_rpt"/>
</dbReference>
<dbReference type="FunFam" id="3.80.10.10:FF:000224">
    <property type="entry name" value="Leucine-rich repeat extensin-like protein 1"/>
    <property type="match status" value="1"/>
</dbReference>
<keyword evidence="12" id="KW-0379">Hydroxylation</keyword>
<feature type="domain" description="LOB" evidence="15">
    <location>
        <begin position="10"/>
        <end position="111"/>
    </location>
</feature>
<keyword evidence="10" id="KW-0472">Membrane</keyword>
<keyword evidence="6" id="KW-0812">Transmembrane</keyword>
<keyword evidence="11" id="KW-0325">Glycoprotein</keyword>
<evidence type="ECO:0000256" key="6">
    <source>
        <dbReference type="ARBA" id="ARBA00022692"/>
    </source>
</evidence>
<dbReference type="PRINTS" id="PR00019">
    <property type="entry name" value="LEURICHRPT"/>
</dbReference>
<gene>
    <name evidence="16" type="ORF">ZIOFF_038207</name>
</gene>
<keyword evidence="7" id="KW-0732">Signal</keyword>
<comment type="similarity">
    <text evidence="2">Belongs to the LOB domain-containing protein family.</text>
</comment>
<evidence type="ECO:0000259" key="15">
    <source>
        <dbReference type="PROSITE" id="PS50891"/>
    </source>
</evidence>
<keyword evidence="13" id="KW-0961">Cell wall biogenesis/degradation</keyword>
<evidence type="ECO:0000256" key="9">
    <source>
        <dbReference type="ARBA" id="ARBA00022989"/>
    </source>
</evidence>
<protein>
    <recommendedName>
        <fullName evidence="14">Cell wall hydroxyproline-rich glycoprotein</fullName>
    </recommendedName>
</protein>
<dbReference type="InterPro" id="IPR013210">
    <property type="entry name" value="LRR_N_plant-typ"/>
</dbReference>
<evidence type="ECO:0000256" key="12">
    <source>
        <dbReference type="ARBA" id="ARBA00023278"/>
    </source>
</evidence>
<evidence type="ECO:0000256" key="1">
    <source>
        <dbReference type="ARBA" id="ARBA00004191"/>
    </source>
</evidence>
<dbReference type="SUPFAM" id="SSF52058">
    <property type="entry name" value="L domain-like"/>
    <property type="match status" value="1"/>
</dbReference>
<dbReference type="AlphaFoldDB" id="A0A8J5L9U2"/>
<dbReference type="PANTHER" id="PTHR32093:SF121">
    <property type="entry name" value="LEUCINE-RICH REPEAT EXTENSIN-LIKE PROTEIN 6"/>
    <property type="match status" value="1"/>
</dbReference>
<evidence type="ECO:0000256" key="14">
    <source>
        <dbReference type="ARBA" id="ARBA00041871"/>
    </source>
</evidence>
<comment type="caution">
    <text evidence="16">The sequence shown here is derived from an EMBL/GenBank/DDBJ whole genome shotgun (WGS) entry which is preliminary data.</text>
</comment>
<dbReference type="FunFam" id="3.80.10.10:FF:000041">
    <property type="entry name" value="LRR receptor-like serine/threonine-protein kinase ERECTA"/>
    <property type="match status" value="1"/>
</dbReference>
<accession>A0A8J5L9U2</accession>
<evidence type="ECO:0000256" key="8">
    <source>
        <dbReference type="ARBA" id="ARBA00022737"/>
    </source>
</evidence>
<keyword evidence="9" id="KW-1133">Transmembrane helix</keyword>
<dbReference type="SMART" id="SM00369">
    <property type="entry name" value="LRR_TYP"/>
    <property type="match status" value="4"/>
</dbReference>
<evidence type="ECO:0000256" key="10">
    <source>
        <dbReference type="ARBA" id="ARBA00023136"/>
    </source>
</evidence>
<dbReference type="Pfam" id="PF00560">
    <property type="entry name" value="LRR_1"/>
    <property type="match status" value="2"/>
</dbReference>
<keyword evidence="8" id="KW-0677">Repeat</keyword>
<organism evidence="16 17">
    <name type="scientific">Zingiber officinale</name>
    <name type="common">Ginger</name>
    <name type="synonym">Amomum zingiber</name>
    <dbReference type="NCBI Taxonomy" id="94328"/>
    <lineage>
        <taxon>Eukaryota</taxon>
        <taxon>Viridiplantae</taxon>
        <taxon>Streptophyta</taxon>
        <taxon>Embryophyta</taxon>
        <taxon>Tracheophyta</taxon>
        <taxon>Spermatophyta</taxon>
        <taxon>Magnoliopsida</taxon>
        <taxon>Liliopsida</taxon>
        <taxon>Zingiberales</taxon>
        <taxon>Zingiberaceae</taxon>
        <taxon>Zingiber</taxon>
    </lineage>
</organism>
<dbReference type="Proteomes" id="UP000734854">
    <property type="component" value="Unassembled WGS sequence"/>
</dbReference>
<evidence type="ECO:0000313" key="16">
    <source>
        <dbReference type="EMBL" id="KAG6505841.1"/>
    </source>
</evidence>
<comment type="subcellular location">
    <subcellularLocation>
        <location evidence="1">Secreted</location>
        <location evidence="1">Cell wall</location>
    </subcellularLocation>
</comment>
<dbReference type="EMBL" id="JACMSC010000010">
    <property type="protein sequence ID" value="KAG6505841.1"/>
    <property type="molecule type" value="Genomic_DNA"/>
</dbReference>
<dbReference type="InterPro" id="IPR051582">
    <property type="entry name" value="LRR_extensin-like_regulator"/>
</dbReference>
<dbReference type="InterPro" id="IPR003591">
    <property type="entry name" value="Leu-rich_rpt_typical-subtyp"/>
</dbReference>
<dbReference type="Gene3D" id="3.80.10.10">
    <property type="entry name" value="Ribonuclease Inhibitor"/>
    <property type="match status" value="1"/>
</dbReference>
<name>A0A8J5L9U2_ZINOF</name>
<keyword evidence="3" id="KW-0134">Cell wall</keyword>
<dbReference type="Pfam" id="PF03195">
    <property type="entry name" value="LOB"/>
    <property type="match status" value="1"/>
</dbReference>
<proteinExistence type="inferred from homology"/>
<evidence type="ECO:0000256" key="7">
    <source>
        <dbReference type="ARBA" id="ARBA00022729"/>
    </source>
</evidence>
<dbReference type="PANTHER" id="PTHR32093">
    <property type="entry name" value="LEUCINE-RICH REPEAT EXTENSIN-LIKE PROTEIN 3-RELATED"/>
    <property type="match status" value="1"/>
</dbReference>
<dbReference type="Pfam" id="PF08263">
    <property type="entry name" value="LRRNT_2"/>
    <property type="match status" value="1"/>
</dbReference>
<reference evidence="16 17" key="1">
    <citation type="submission" date="2020-08" db="EMBL/GenBank/DDBJ databases">
        <title>Plant Genome Project.</title>
        <authorList>
            <person name="Zhang R.-G."/>
        </authorList>
    </citation>
    <scope>NUCLEOTIDE SEQUENCE [LARGE SCALE GENOMIC DNA]</scope>
    <source>
        <tissue evidence="16">Rhizome</tissue>
    </source>
</reference>
<evidence type="ECO:0000256" key="11">
    <source>
        <dbReference type="ARBA" id="ARBA00023180"/>
    </source>
</evidence>
<evidence type="ECO:0000256" key="2">
    <source>
        <dbReference type="ARBA" id="ARBA00005474"/>
    </source>
</evidence>
<dbReference type="InterPro" id="IPR004883">
    <property type="entry name" value="LOB"/>
</dbReference>
<keyword evidence="17" id="KW-1185">Reference proteome</keyword>
<dbReference type="Pfam" id="PF13855">
    <property type="entry name" value="LRR_8"/>
    <property type="match status" value="1"/>
</dbReference>
<dbReference type="PROSITE" id="PS50891">
    <property type="entry name" value="LOB"/>
    <property type="match status" value="1"/>
</dbReference>
<dbReference type="InterPro" id="IPR032675">
    <property type="entry name" value="LRR_dom_sf"/>
</dbReference>
<keyword evidence="5" id="KW-0433">Leucine-rich repeat</keyword>
<evidence type="ECO:0000313" key="17">
    <source>
        <dbReference type="Proteomes" id="UP000734854"/>
    </source>
</evidence>
<evidence type="ECO:0000256" key="4">
    <source>
        <dbReference type="ARBA" id="ARBA00022525"/>
    </source>
</evidence>
<sequence length="522" mass="56572">MPAANPHPKHVQLADFVARSARATAFSPSSFFPAADESRFQKAHRLFGVSKMKKILEPLLPNQCVVVMATMIYESEVHAASPDIGCLDIILQLHSQIERRAAHLNHLRRHPSLLPSPTPALGTVITGDGEIIIPPPTTDNLKCVTDDTAIYTHALGLELDLTVKGLLSLSITSCHSVTQEPSVLLTAYVALQAWKHAITADPKNITGDWSGPLVCNYTGVYCTAALDNPSQMTVAGIDLNHGALHGSLPVELGLLSDLSLLHLNSNAFRGTLPGSLKNLRLLHELDVSNNQLGGGFPSVVLELPSLRFLDIRFNSFCGDVPSCLFDLPLDALFLNDNHFTFSIPENIGNSPVSVLVFASNQITGTCFPKTIANMRNTLHELIIMSAGLRACIPPEIGQLTKLRVLDLSHNGLVGNLQGTIGGMTSLEQLDVAHNKLSGEIPGSICDLPHLKNFTYSYNYFSKELARCLSIRSHDDRENCFPLRPLQRPPVQCAAFLSKPNSCDSNGCIARPPPRSPPASVRP</sequence>
<evidence type="ECO:0000256" key="13">
    <source>
        <dbReference type="ARBA" id="ARBA00023316"/>
    </source>
</evidence>